<dbReference type="Gene3D" id="1.10.150.60">
    <property type="entry name" value="ARID DNA-binding domain"/>
    <property type="match status" value="1"/>
</dbReference>
<dbReference type="InterPro" id="IPR036431">
    <property type="entry name" value="ARID_dom_sf"/>
</dbReference>
<keyword evidence="1" id="KW-0805">Transcription regulation</keyword>
<feature type="compositionally biased region" description="Polar residues" evidence="4">
    <location>
        <begin position="989"/>
        <end position="1006"/>
    </location>
</feature>
<dbReference type="InterPro" id="IPR051232">
    <property type="entry name" value="ARID/SWI1_ChromRemod"/>
</dbReference>
<reference evidence="6" key="1">
    <citation type="submission" date="2020-06" db="EMBL/GenBank/DDBJ databases">
        <title>Draft genome of Bugula neritina, a colonial animal packing powerful symbionts and potential medicines.</title>
        <authorList>
            <person name="Rayko M."/>
        </authorList>
    </citation>
    <scope>NUCLEOTIDE SEQUENCE [LARGE SCALE GENOMIC DNA]</scope>
    <source>
        <strain evidence="6">Kwan_BN1</strain>
    </source>
</reference>
<feature type="region of interest" description="Disordered" evidence="4">
    <location>
        <begin position="1045"/>
        <end position="1073"/>
    </location>
</feature>
<dbReference type="SMART" id="SM01014">
    <property type="entry name" value="ARID"/>
    <property type="match status" value="1"/>
</dbReference>
<feature type="region of interest" description="Disordered" evidence="4">
    <location>
        <begin position="987"/>
        <end position="1025"/>
    </location>
</feature>
<evidence type="ECO:0000313" key="6">
    <source>
        <dbReference type="EMBL" id="KAF6024973.1"/>
    </source>
</evidence>
<evidence type="ECO:0000256" key="3">
    <source>
        <dbReference type="ARBA" id="ARBA00023242"/>
    </source>
</evidence>
<name>A0A7J7JGN4_BUGNE</name>
<evidence type="ECO:0000256" key="2">
    <source>
        <dbReference type="ARBA" id="ARBA00023163"/>
    </source>
</evidence>
<keyword evidence="2" id="KW-0804">Transcription</keyword>
<comment type="caution">
    <text evidence="6">The sequence shown here is derived from an EMBL/GenBank/DDBJ whole genome shotgun (WGS) entry which is preliminary data.</text>
</comment>
<evidence type="ECO:0000256" key="4">
    <source>
        <dbReference type="SAM" id="MobiDB-lite"/>
    </source>
</evidence>
<dbReference type="Pfam" id="PF01388">
    <property type="entry name" value="ARID"/>
    <property type="match status" value="1"/>
</dbReference>
<feature type="region of interest" description="Disordered" evidence="4">
    <location>
        <begin position="239"/>
        <end position="262"/>
    </location>
</feature>
<organism evidence="6 7">
    <name type="scientific">Bugula neritina</name>
    <name type="common">Brown bryozoan</name>
    <name type="synonym">Sertularia neritina</name>
    <dbReference type="NCBI Taxonomy" id="10212"/>
    <lineage>
        <taxon>Eukaryota</taxon>
        <taxon>Metazoa</taxon>
        <taxon>Spiralia</taxon>
        <taxon>Lophotrochozoa</taxon>
        <taxon>Bryozoa</taxon>
        <taxon>Gymnolaemata</taxon>
        <taxon>Cheilostomatida</taxon>
        <taxon>Flustrina</taxon>
        <taxon>Buguloidea</taxon>
        <taxon>Bugulidae</taxon>
        <taxon>Bugula</taxon>
    </lineage>
</organism>
<dbReference type="PANTHER" id="PTHR13964">
    <property type="entry name" value="RBP-RELATED"/>
    <property type="match status" value="1"/>
</dbReference>
<proteinExistence type="predicted"/>
<keyword evidence="7" id="KW-1185">Reference proteome</keyword>
<sequence>MPPSIIKLGRQSGEHGSYTFYRSFSYQSGRKWRHIKLGKFFFVRLNKNSPICIGELQLVWTGRYSSHPLTSVRLYFLPEQIPDGRQSHHGQDELVATDKMVVHAKDLIKWIICDGVEWRLGLSLMKPNEAAQNSLVSSSFQVGKSCNRCAKRCVSDGVTCNVQVIDLKSYCKLRTVVKRAANELSFLQILNCPKLSAIYDLKHIQPNKYIMFCKETFLCAELENHDFRCDHLAPNLKGRPKKKAKGKNCTHKASSSGLSCSKDLASTSSADINRRPSVEADKQKEAKRYEKVIRQILTNKEHFTKTLYKHMKDVGTPISKVPSLGFKKVDLHLFFKHVYSAGGFTEVCKKRLWKTIYDKMGGDPQNTSAPSCTKKQYERLLLSFERNIVLPGTAGKIKVHLPSQNVARRKPRLKTRLDKIKQEWSSLVNFDKGSWNPCSHAETVKDTAGNMMDDAVEQNRNECSDKALVIDENVIDEDQLPLAVFAKNKTKREFSSSFDCNKQIDVLVNTSAAICSETTISTGATTAFTMAACPHSSMDNKKDNSSFTNTLAPAHLLHKASMPLNILGPCLPDELTLAQRSPWTTKLSRVYGNPCVNNMKQSLVRGSSDKPLDLSFTKRMKINAIKKPDVTVDEFGAIDLTLHRNKSRYEPQTHNVILQPQHEPINYSGSKSAASSSKFCAWSPGLLTPQSTSQTSRTPAQTSTLLSHSINQKPVNISNMPHVGTKINKPYSPMQLANSAPLFVKPMSVSGSTHLSNNPSIFSSPVTVAKVTANNRQLQKLSTKGSHNELTRPIDHKLPKSKKLKKEIVAVVVSYSSSAPVSTSSISTPVKCTDQEETEELFPTVLNIFNEEVSDGKFSSSAPEASKDSSSSSLLNLPNFNHLLGPSNTQQQKKISAKKLFPRQPVPPAVPVARMIRQIAPSAKSVSSAAASGNLTNSIEVSKPECLSAGYSDQIMSLGHKMVTSATTSNQVSKAGHSDSTFPVALHSSFLQPSPPSLRTHQLNSPPLQPRVHAQPSLQRLPPNSNISAYHRLLSPNYTSLPALPRLQPIPSRHSSAPATSLPDKYSVNPNNT</sequence>
<dbReference type="PANTHER" id="PTHR13964:SF44">
    <property type="entry name" value="ARID DOMAIN-CONTAINING PROTEIN"/>
    <property type="match status" value="1"/>
</dbReference>
<accession>A0A7J7JGN4</accession>
<dbReference type="InterPro" id="IPR001606">
    <property type="entry name" value="ARID_dom"/>
</dbReference>
<dbReference type="AlphaFoldDB" id="A0A7J7JGN4"/>
<dbReference type="OrthoDB" id="1938591at2759"/>
<dbReference type="EMBL" id="VXIV02002506">
    <property type="protein sequence ID" value="KAF6024973.1"/>
    <property type="molecule type" value="Genomic_DNA"/>
</dbReference>
<dbReference type="SMART" id="SM00501">
    <property type="entry name" value="BRIGHT"/>
    <property type="match status" value="1"/>
</dbReference>
<dbReference type="SUPFAM" id="SSF46774">
    <property type="entry name" value="ARID-like"/>
    <property type="match status" value="1"/>
</dbReference>
<evidence type="ECO:0000259" key="5">
    <source>
        <dbReference type="PROSITE" id="PS51011"/>
    </source>
</evidence>
<gene>
    <name evidence="6" type="ORF">EB796_016708</name>
</gene>
<feature type="compositionally biased region" description="Polar residues" evidence="4">
    <location>
        <begin position="251"/>
        <end position="262"/>
    </location>
</feature>
<dbReference type="GO" id="GO:0005634">
    <property type="term" value="C:nucleus"/>
    <property type="evidence" value="ECO:0007669"/>
    <property type="project" value="TreeGrafter"/>
</dbReference>
<feature type="compositionally biased region" description="Basic residues" evidence="4">
    <location>
        <begin position="239"/>
        <end position="250"/>
    </location>
</feature>
<dbReference type="GO" id="GO:0000976">
    <property type="term" value="F:transcription cis-regulatory region binding"/>
    <property type="evidence" value="ECO:0007669"/>
    <property type="project" value="TreeGrafter"/>
</dbReference>
<feature type="domain" description="ARID" evidence="5">
    <location>
        <begin position="297"/>
        <end position="389"/>
    </location>
</feature>
<dbReference type="PROSITE" id="PS51011">
    <property type="entry name" value="ARID"/>
    <property type="match status" value="1"/>
</dbReference>
<feature type="compositionally biased region" description="Polar residues" evidence="4">
    <location>
        <begin position="1016"/>
        <end position="1025"/>
    </location>
</feature>
<evidence type="ECO:0000256" key="1">
    <source>
        <dbReference type="ARBA" id="ARBA00023015"/>
    </source>
</evidence>
<protein>
    <submittedName>
        <fullName evidence="6">ARID5B</fullName>
    </submittedName>
</protein>
<evidence type="ECO:0000313" key="7">
    <source>
        <dbReference type="Proteomes" id="UP000593567"/>
    </source>
</evidence>
<dbReference type="GO" id="GO:0006357">
    <property type="term" value="P:regulation of transcription by RNA polymerase II"/>
    <property type="evidence" value="ECO:0007669"/>
    <property type="project" value="TreeGrafter"/>
</dbReference>
<keyword evidence="3" id="KW-0539">Nucleus</keyword>
<dbReference type="Proteomes" id="UP000593567">
    <property type="component" value="Unassembled WGS sequence"/>
</dbReference>